<feature type="compositionally biased region" description="Basic residues" evidence="1">
    <location>
        <begin position="253"/>
        <end position="264"/>
    </location>
</feature>
<dbReference type="OrthoDB" id="5841939at2759"/>
<dbReference type="SUPFAM" id="SSF54928">
    <property type="entry name" value="RNA-binding domain, RBD"/>
    <property type="match status" value="1"/>
</dbReference>
<reference evidence="2 3" key="1">
    <citation type="submission" date="2014-11" db="EMBL/GenBank/DDBJ databases">
        <title>Genetic blueprint of the zoonotic pathogen Toxocara canis.</title>
        <authorList>
            <person name="Zhu X.-Q."/>
            <person name="Korhonen P.K."/>
            <person name="Cai H."/>
            <person name="Young N.D."/>
            <person name="Nejsum P."/>
            <person name="von Samson-Himmelstjerna G."/>
            <person name="Boag P.R."/>
            <person name="Tan P."/>
            <person name="Li Q."/>
            <person name="Min J."/>
            <person name="Yang Y."/>
            <person name="Wang X."/>
            <person name="Fang X."/>
            <person name="Hall R.S."/>
            <person name="Hofmann A."/>
            <person name="Sternberg P.W."/>
            <person name="Jex A.R."/>
            <person name="Gasser R.B."/>
        </authorList>
    </citation>
    <scope>NUCLEOTIDE SEQUENCE [LARGE SCALE GENOMIC DNA]</scope>
    <source>
        <strain evidence="2">PN_DK_2014</strain>
    </source>
</reference>
<dbReference type="STRING" id="6265.A0A0B2VUQ5"/>
<evidence type="ECO:0000313" key="2">
    <source>
        <dbReference type="EMBL" id="KHN85144.1"/>
    </source>
</evidence>
<feature type="compositionally biased region" description="Polar residues" evidence="1">
    <location>
        <begin position="194"/>
        <end position="207"/>
    </location>
</feature>
<sequence length="584" mass="66158">MDNEAKGVGSDCKVRRSGPNEVDNCRVINEHRSNIDGAHFARKRRRPRTKAFRMHIKDEIERALCSQDSPLQHIPLLVEPSGRMSASLNDVVAAVGLDGDKYRALSRMALAKLGHLSTLFSIDASNGAALRICLNVADTNFDAATVYLDNLPRDCDVVSLYRRATAFGTVVSLHPLFDHRRANNNNGNGYNNGSLCSDEQMPSTSTAQLPSVEQHVNAAFVQFVRPESAANFCEAYSKNWPIKHVYKRRKVRKAKRGLTGRRRDRALTENRTGHEVVAETKQSRKRKRVTSGRVSDEETPLKRSRSSFDIAGYAETVDGSKEEAHEDGQLQQMRDKNISNRADQESIRSGTVNVGVAHERKRRRRNKKRRGTKFKPKYRVINLTRYFRHMQVLSLKTFRDLRTKYLQLKRDNFKKLKADLRSDGVPLSTDNEGSKDRQKKRGRAKLMSRVAALREHYEQSLQVSPNPPDAVEEDADSYQGGCPRPCLNSLHCRRISIESMRGSSSDLRRFSFSLADIGAAHLYGRSLTMSLASQRPSMGARENRKQIFDVYYIVDWLNASFPTLNVTPEHIKTPTVSLVPLFFL</sequence>
<dbReference type="EMBL" id="JPKZ01000853">
    <property type="protein sequence ID" value="KHN85144.1"/>
    <property type="molecule type" value="Genomic_DNA"/>
</dbReference>
<dbReference type="Proteomes" id="UP000031036">
    <property type="component" value="Unassembled WGS sequence"/>
</dbReference>
<feature type="compositionally biased region" description="Basic residues" evidence="1">
    <location>
        <begin position="437"/>
        <end position="446"/>
    </location>
</feature>
<name>A0A0B2VUQ5_TOXCA</name>
<feature type="region of interest" description="Disordered" evidence="1">
    <location>
        <begin position="423"/>
        <end position="477"/>
    </location>
</feature>
<gene>
    <name evidence="2" type="ORF">Tcan_13780</name>
</gene>
<dbReference type="OMA" id="LETDMDC"/>
<feature type="region of interest" description="Disordered" evidence="1">
    <location>
        <begin position="253"/>
        <end position="305"/>
    </location>
</feature>
<feature type="compositionally biased region" description="Basic and acidic residues" evidence="1">
    <location>
        <begin position="265"/>
        <end position="282"/>
    </location>
</feature>
<dbReference type="GO" id="GO:0003676">
    <property type="term" value="F:nucleic acid binding"/>
    <property type="evidence" value="ECO:0007669"/>
    <property type="project" value="InterPro"/>
</dbReference>
<dbReference type="InterPro" id="IPR035979">
    <property type="entry name" value="RBD_domain_sf"/>
</dbReference>
<protein>
    <submittedName>
        <fullName evidence="2">Uncharacterized protein</fullName>
    </submittedName>
</protein>
<dbReference type="InterPro" id="IPR012677">
    <property type="entry name" value="Nucleotide-bd_a/b_plait_sf"/>
</dbReference>
<proteinExistence type="predicted"/>
<dbReference type="Gene3D" id="3.30.70.330">
    <property type="match status" value="1"/>
</dbReference>
<evidence type="ECO:0000256" key="1">
    <source>
        <dbReference type="SAM" id="MobiDB-lite"/>
    </source>
</evidence>
<keyword evidence="3" id="KW-1185">Reference proteome</keyword>
<comment type="caution">
    <text evidence="2">The sequence shown here is derived from an EMBL/GenBank/DDBJ whole genome shotgun (WGS) entry which is preliminary data.</text>
</comment>
<evidence type="ECO:0000313" key="3">
    <source>
        <dbReference type="Proteomes" id="UP000031036"/>
    </source>
</evidence>
<organism evidence="2 3">
    <name type="scientific">Toxocara canis</name>
    <name type="common">Canine roundworm</name>
    <dbReference type="NCBI Taxonomy" id="6265"/>
    <lineage>
        <taxon>Eukaryota</taxon>
        <taxon>Metazoa</taxon>
        <taxon>Ecdysozoa</taxon>
        <taxon>Nematoda</taxon>
        <taxon>Chromadorea</taxon>
        <taxon>Rhabditida</taxon>
        <taxon>Spirurina</taxon>
        <taxon>Ascaridomorpha</taxon>
        <taxon>Ascaridoidea</taxon>
        <taxon>Toxocaridae</taxon>
        <taxon>Toxocara</taxon>
    </lineage>
</organism>
<feature type="region of interest" description="Disordered" evidence="1">
    <location>
        <begin position="188"/>
        <end position="207"/>
    </location>
</feature>
<dbReference type="AlphaFoldDB" id="A0A0B2VUQ5"/>
<accession>A0A0B2VUQ5</accession>